<dbReference type="PANTHER" id="PTHR15622:SF2">
    <property type="entry name" value="U4_U6 SMALL NUCLEAR RIBONUCLEOPROTEIN PRP4"/>
    <property type="match status" value="1"/>
</dbReference>
<evidence type="ECO:0000256" key="1">
    <source>
        <dbReference type="ARBA" id="ARBA00022574"/>
    </source>
</evidence>
<dbReference type="InterPro" id="IPR015943">
    <property type="entry name" value="WD40/YVTN_repeat-like_dom_sf"/>
</dbReference>
<dbReference type="EMBL" id="JAAVJL010000004">
    <property type="protein sequence ID" value="NMF60895.1"/>
    <property type="molecule type" value="Genomic_DNA"/>
</dbReference>
<feature type="repeat" description="WD" evidence="4">
    <location>
        <begin position="691"/>
        <end position="723"/>
    </location>
</feature>
<dbReference type="SMART" id="SM00320">
    <property type="entry name" value="WD40"/>
    <property type="match status" value="11"/>
</dbReference>
<dbReference type="InterPro" id="IPR027417">
    <property type="entry name" value="P-loop_NTPase"/>
</dbReference>
<keyword evidence="2" id="KW-0677">Repeat</keyword>
<dbReference type="PANTHER" id="PTHR15622">
    <property type="entry name" value="WD40 REPEAT PROTEIN"/>
    <property type="match status" value="1"/>
</dbReference>
<comment type="caution">
    <text evidence="6">The sequence shown here is derived from an EMBL/GenBank/DDBJ whole genome shotgun (WGS) entry which is preliminary data.</text>
</comment>
<dbReference type="InterPro" id="IPR001680">
    <property type="entry name" value="WD40_rpt"/>
</dbReference>
<feature type="repeat" description="WD" evidence="4">
    <location>
        <begin position="978"/>
        <end position="1010"/>
    </location>
</feature>
<feature type="repeat" description="WD" evidence="4">
    <location>
        <begin position="1101"/>
        <end position="1142"/>
    </location>
</feature>
<keyword evidence="7" id="KW-1185">Reference proteome</keyword>
<sequence length="1174" mass="129394">MTTPSSNFQYQVGGSLPIDNNSYVERQCDRELLEHLRDGEYCFVFNSRQMGKSSLRVRTMQRLQQEGFVCAVIDPQKKGTTLREDQWYAGTIRDLIRDLNLGSAINFKQWWKDLDEQSFSLIERFYEFINRVLLPNIPQKIAIFVEEIDTLLSLTSFDSDGFFLLIRSLYEQRAEKPEYQRLTFAFLGVATPADLIKNKERSSFNVGYAVAMSGFQLNEIESLARGLVGKVSDPQACLAAVLHWTGGQPFLTQKILTFIAAKSDFEQGSLEEMVRAIVFEKVIENWEAQDNPAHLKTIRDRILQSDERGRGRLLGLYQQILDGDGIPADESYDQMLLRLTGLVVKRDGRLMVYNPIYGAVFNQAWVSRALADMRPTFYAEALRVWQETDEGLRDSFLLRGQALEEIEAWAKGKRLSDEDDRFLQSSREVEKRESYLKLEAEQQAREVAEQERLIAVRQQEIAEEEARILGDAKQKADRRVKVGSAILAVTLALATGAGLWAARSVNEANASKRIANDIKIKADADRDKAGKELSNALTEKQKADAEKAKANQDLVNTRRETEKVRTEKEQADAEVVRAKGELLQLQEEAKAQLASAQEELRKAEEGTARSEAARQVALNNIALADLKLTTVNAKVALFDNLGIETMLLAVSAAHKLKQLPSQSQQGWQELQQDVTTLLQQATYRVAERNRLQGHTGGVISANFSTDGSKIITASYDNTARLWDGKGNFIAELKGHTGVVNSANFSTDGSKIVTASSDKTARLWDGKGNFIAELKGHTGVVRSANFSTDGSKIVTASSDKTARLWDGKGNFIAELKGHTGGVRSANFSADGSKIVTASYDNTARLWDGKGNFIAELKGHTGSVYSANFSTDGSKIVTTSEDKTARLWDGKGNFIADLKGHTDMLWSANFSADGSKIVTASDDKTARLWDGKGNFIAELKGHTGVVISANFSADGSKIVTASYDNTARLWDGKGNFIAELKGHTGWVNSANFSADGSKIVTTSSDNTARLWDGKGNFIAELKGHTGWVNSANFSADGSKIVTTSSDNTARLWDGKGNFIAELKGHTGWVNSANFSTDGSKIVTASSDNTARLWDGKGNFIAELKGHTGWVNSANFSADGSKIVTASSDKTAQVWEIESDRDRLVSGLCNKLQDYLSTNPNATDSDRQMCGIPPRQK</sequence>
<dbReference type="InterPro" id="IPR036322">
    <property type="entry name" value="WD40_repeat_dom_sf"/>
</dbReference>
<dbReference type="InterPro" id="IPR051983">
    <property type="entry name" value="WSB_SOCS-box_domain"/>
</dbReference>
<evidence type="ECO:0000256" key="4">
    <source>
        <dbReference type="PROSITE-ProRule" id="PRU00221"/>
    </source>
</evidence>
<dbReference type="Gene3D" id="2.130.10.10">
    <property type="entry name" value="YVTN repeat-like/Quinoprotein amine dehydrogenase"/>
    <property type="match status" value="5"/>
</dbReference>
<dbReference type="PROSITE" id="PS50294">
    <property type="entry name" value="WD_REPEATS_REGION"/>
    <property type="match status" value="11"/>
</dbReference>
<name>A0ABX1LZD7_9CYAN</name>
<keyword evidence="1 4" id="KW-0853">WD repeat</keyword>
<dbReference type="PRINTS" id="PR00320">
    <property type="entry name" value="GPROTEINBRPT"/>
</dbReference>
<accession>A0ABX1LZD7</accession>
<dbReference type="CDD" id="cd00200">
    <property type="entry name" value="WD40"/>
    <property type="match status" value="1"/>
</dbReference>
<feature type="repeat" description="WD" evidence="4">
    <location>
        <begin position="855"/>
        <end position="887"/>
    </location>
</feature>
<feature type="repeat" description="WD" evidence="4">
    <location>
        <begin position="937"/>
        <end position="969"/>
    </location>
</feature>
<proteinExistence type="predicted"/>
<dbReference type="SUPFAM" id="SSF50978">
    <property type="entry name" value="WD40 repeat-like"/>
    <property type="match status" value="2"/>
</dbReference>
<dbReference type="Proteomes" id="UP000738376">
    <property type="component" value="Unassembled WGS sequence"/>
</dbReference>
<feature type="repeat" description="WD" evidence="4">
    <location>
        <begin position="896"/>
        <end position="928"/>
    </location>
</feature>
<dbReference type="InterPro" id="IPR019775">
    <property type="entry name" value="WD40_repeat_CS"/>
</dbReference>
<feature type="repeat" description="WD" evidence="4">
    <location>
        <begin position="773"/>
        <end position="805"/>
    </location>
</feature>
<dbReference type="RefSeq" id="WP_169365824.1">
    <property type="nucleotide sequence ID" value="NZ_JAAVJL010000004.1"/>
</dbReference>
<evidence type="ECO:0000256" key="2">
    <source>
        <dbReference type="ARBA" id="ARBA00022737"/>
    </source>
</evidence>
<evidence type="ECO:0000256" key="3">
    <source>
        <dbReference type="ARBA" id="ARBA00022786"/>
    </source>
</evidence>
<organism evidence="6 7">
    <name type="scientific">Pseudanabaena yagii GIHE-NHR1</name>
    <dbReference type="NCBI Taxonomy" id="2722753"/>
    <lineage>
        <taxon>Bacteria</taxon>
        <taxon>Bacillati</taxon>
        <taxon>Cyanobacteriota</taxon>
        <taxon>Cyanophyceae</taxon>
        <taxon>Pseudanabaenales</taxon>
        <taxon>Pseudanabaenaceae</taxon>
        <taxon>Pseudanabaena</taxon>
        <taxon>Pseudanabaena yagii</taxon>
    </lineage>
</organism>
<evidence type="ECO:0000313" key="6">
    <source>
        <dbReference type="EMBL" id="NMF60895.1"/>
    </source>
</evidence>
<dbReference type="SUPFAM" id="SSF52540">
    <property type="entry name" value="P-loop containing nucleoside triphosphate hydrolases"/>
    <property type="match status" value="1"/>
</dbReference>
<feature type="repeat" description="WD" evidence="4">
    <location>
        <begin position="1060"/>
        <end position="1092"/>
    </location>
</feature>
<feature type="coiled-coil region" evidence="5">
    <location>
        <begin position="526"/>
        <end position="613"/>
    </location>
</feature>
<protein>
    <submittedName>
        <fullName evidence="6">Uncharacterized protein</fullName>
    </submittedName>
</protein>
<feature type="repeat" description="WD" evidence="4">
    <location>
        <begin position="1019"/>
        <end position="1051"/>
    </location>
</feature>
<dbReference type="PROSITE" id="PS50082">
    <property type="entry name" value="WD_REPEATS_2"/>
    <property type="match status" value="11"/>
</dbReference>
<keyword evidence="5" id="KW-0175">Coiled coil</keyword>
<dbReference type="PROSITE" id="PS00678">
    <property type="entry name" value="WD_REPEATS_1"/>
    <property type="match status" value="1"/>
</dbReference>
<dbReference type="Pfam" id="PF00400">
    <property type="entry name" value="WD40"/>
    <property type="match status" value="11"/>
</dbReference>
<evidence type="ECO:0000313" key="7">
    <source>
        <dbReference type="Proteomes" id="UP000738376"/>
    </source>
</evidence>
<keyword evidence="3" id="KW-0833">Ubl conjugation pathway</keyword>
<feature type="repeat" description="WD" evidence="4">
    <location>
        <begin position="814"/>
        <end position="846"/>
    </location>
</feature>
<evidence type="ECO:0000256" key="5">
    <source>
        <dbReference type="SAM" id="Coils"/>
    </source>
</evidence>
<gene>
    <name evidence="6" type="ORF">HC246_23430</name>
</gene>
<dbReference type="Gene3D" id="3.40.50.300">
    <property type="entry name" value="P-loop containing nucleotide triphosphate hydrolases"/>
    <property type="match status" value="1"/>
</dbReference>
<feature type="repeat" description="WD" evidence="4">
    <location>
        <begin position="732"/>
        <end position="764"/>
    </location>
</feature>
<reference evidence="6 7" key="1">
    <citation type="submission" date="2020-03" db="EMBL/GenBank/DDBJ databases">
        <title>Draft Genome Sequence of 2-Methylisoborneol Producing Pseudanabaena yagii Strain GIHE-NHR1 Isolated from North Han River in South Korea.</title>
        <authorList>
            <person name="Jeong J."/>
        </authorList>
    </citation>
    <scope>NUCLEOTIDE SEQUENCE [LARGE SCALE GENOMIC DNA]</scope>
    <source>
        <strain evidence="6 7">GIHE-NHR1</strain>
    </source>
</reference>
<dbReference type="InterPro" id="IPR020472">
    <property type="entry name" value="WD40_PAC1"/>
</dbReference>
<dbReference type="Pfam" id="PF14516">
    <property type="entry name" value="AAA_35"/>
    <property type="match status" value="1"/>
</dbReference>